<evidence type="ECO:0000313" key="12">
    <source>
        <dbReference type="EMBL" id="GAA3982881.1"/>
    </source>
</evidence>
<evidence type="ECO:0000256" key="7">
    <source>
        <dbReference type="ARBA" id="ARBA00022840"/>
    </source>
</evidence>
<dbReference type="InterPro" id="IPR011712">
    <property type="entry name" value="Sig_transdc_His_kin_sub3_dim/P"/>
</dbReference>
<gene>
    <name evidence="12" type="ORF">GCM10022232_14070</name>
</gene>
<keyword evidence="10" id="KW-0472">Membrane</keyword>
<comment type="catalytic activity">
    <reaction evidence="1">
        <text>ATP + protein L-histidine = ADP + protein N-phospho-L-histidine.</text>
        <dbReference type="EC" id="2.7.13.3"/>
    </reaction>
</comment>
<keyword evidence="3" id="KW-0597">Phosphoprotein</keyword>
<dbReference type="InterPro" id="IPR055558">
    <property type="entry name" value="DUF7134"/>
</dbReference>
<feature type="transmembrane region" description="Helical" evidence="10">
    <location>
        <begin position="157"/>
        <end position="179"/>
    </location>
</feature>
<dbReference type="PANTHER" id="PTHR24421">
    <property type="entry name" value="NITRATE/NITRITE SENSOR PROTEIN NARX-RELATED"/>
    <property type="match status" value="1"/>
</dbReference>
<proteinExistence type="predicted"/>
<evidence type="ECO:0000256" key="1">
    <source>
        <dbReference type="ARBA" id="ARBA00000085"/>
    </source>
</evidence>
<name>A0ABP7QIM7_9ACTN</name>
<keyword evidence="7" id="KW-0067">ATP-binding</keyword>
<evidence type="ECO:0000256" key="6">
    <source>
        <dbReference type="ARBA" id="ARBA00022777"/>
    </source>
</evidence>
<reference evidence="13" key="1">
    <citation type="journal article" date="2019" name="Int. J. Syst. Evol. Microbiol.">
        <title>The Global Catalogue of Microorganisms (GCM) 10K type strain sequencing project: providing services to taxonomists for standard genome sequencing and annotation.</title>
        <authorList>
            <consortium name="The Broad Institute Genomics Platform"/>
            <consortium name="The Broad Institute Genome Sequencing Center for Infectious Disease"/>
            <person name="Wu L."/>
            <person name="Ma J."/>
        </authorList>
    </citation>
    <scope>NUCLEOTIDE SEQUENCE [LARGE SCALE GENOMIC DNA]</scope>
    <source>
        <strain evidence="13">JCM 16924</strain>
    </source>
</reference>
<evidence type="ECO:0000256" key="9">
    <source>
        <dbReference type="SAM" id="MobiDB-lite"/>
    </source>
</evidence>
<keyword evidence="10" id="KW-1133">Transmembrane helix</keyword>
<dbReference type="EC" id="2.7.13.3" evidence="2"/>
<evidence type="ECO:0000256" key="3">
    <source>
        <dbReference type="ARBA" id="ARBA00022553"/>
    </source>
</evidence>
<comment type="caution">
    <text evidence="12">The sequence shown here is derived from an EMBL/GenBank/DDBJ whole genome shotgun (WGS) entry which is preliminary data.</text>
</comment>
<dbReference type="SUPFAM" id="SSF55874">
    <property type="entry name" value="ATPase domain of HSP90 chaperone/DNA topoisomerase II/histidine kinase"/>
    <property type="match status" value="1"/>
</dbReference>
<dbReference type="Gene3D" id="3.30.565.10">
    <property type="entry name" value="Histidine kinase-like ATPase, C-terminal domain"/>
    <property type="match status" value="1"/>
</dbReference>
<evidence type="ECO:0000313" key="13">
    <source>
        <dbReference type="Proteomes" id="UP001500456"/>
    </source>
</evidence>
<evidence type="ECO:0000256" key="2">
    <source>
        <dbReference type="ARBA" id="ARBA00012438"/>
    </source>
</evidence>
<dbReference type="Pfam" id="PF23539">
    <property type="entry name" value="DUF7134"/>
    <property type="match status" value="1"/>
</dbReference>
<evidence type="ECO:0000259" key="11">
    <source>
        <dbReference type="SMART" id="SM00387"/>
    </source>
</evidence>
<dbReference type="Gene3D" id="1.20.5.1930">
    <property type="match status" value="1"/>
</dbReference>
<dbReference type="PANTHER" id="PTHR24421:SF10">
    <property type="entry name" value="NITRATE_NITRITE SENSOR PROTEIN NARQ"/>
    <property type="match status" value="1"/>
</dbReference>
<keyword evidence="6 12" id="KW-0418">Kinase</keyword>
<sequence length="459" mass="48532">MGAMNPEPSAAGADTARGTALPAPSGLDAAWAHPLLGRLLRGQSRQQRLDRRHPWLLDTVVVLAIALVSLPDVFSGGRGDGPFGDTGNRSDLPIAVVLGFATAAIVPLWWRRRAPAFTFFAIALVSLAQWSLGIWQQSSISILVALYSLALHGSLRILGWAAAVTLVELVLAVCFLVPVERPLPGIFFLMGTATAAVAIGLTLRIRRMYLATLEDRAARLEIERDQRVRLTAAAERSRVAREMHDIVGHNLSVMVGLADGAATLAANRNEHSAEALRIIGDTGRQAMGELRRMLGVLRAEQQENVRLLSPQPGIRDLDALLGRVRAAGLTVTYRTMGDLDALGNGVQLTVYRIIQEALTNTIKHAGTGSAAEVTVAADTREVRIRVADTGAPPGAGGRTEPSTGTGEPGHGLVGIRQRAAMYGGAVTIGPRDTVGGWIVDVVLDVPAAPAPSASGEHLS</sequence>
<evidence type="ECO:0000256" key="5">
    <source>
        <dbReference type="ARBA" id="ARBA00022741"/>
    </source>
</evidence>
<protein>
    <recommendedName>
        <fullName evidence="2">histidine kinase</fullName>
        <ecNumber evidence="2">2.7.13.3</ecNumber>
    </recommendedName>
</protein>
<evidence type="ECO:0000256" key="4">
    <source>
        <dbReference type="ARBA" id="ARBA00022679"/>
    </source>
</evidence>
<evidence type="ECO:0000256" key="10">
    <source>
        <dbReference type="SAM" id="Phobius"/>
    </source>
</evidence>
<feature type="domain" description="Histidine kinase/HSP90-like ATPase" evidence="11">
    <location>
        <begin position="345"/>
        <end position="449"/>
    </location>
</feature>
<organism evidence="12 13">
    <name type="scientific">Streptomyces plumbiresistens</name>
    <dbReference type="NCBI Taxonomy" id="511811"/>
    <lineage>
        <taxon>Bacteria</taxon>
        <taxon>Bacillati</taxon>
        <taxon>Actinomycetota</taxon>
        <taxon>Actinomycetes</taxon>
        <taxon>Kitasatosporales</taxon>
        <taxon>Streptomycetaceae</taxon>
        <taxon>Streptomyces</taxon>
    </lineage>
</organism>
<dbReference type="EMBL" id="BAAAZX010000003">
    <property type="protein sequence ID" value="GAA3982881.1"/>
    <property type="molecule type" value="Genomic_DNA"/>
</dbReference>
<keyword evidence="13" id="KW-1185">Reference proteome</keyword>
<keyword evidence="5" id="KW-0547">Nucleotide-binding</keyword>
<feature type="transmembrane region" description="Helical" evidence="10">
    <location>
        <begin position="55"/>
        <end position="74"/>
    </location>
</feature>
<evidence type="ECO:0000256" key="8">
    <source>
        <dbReference type="ARBA" id="ARBA00023012"/>
    </source>
</evidence>
<dbReference type="SMART" id="SM00387">
    <property type="entry name" value="HATPase_c"/>
    <property type="match status" value="1"/>
</dbReference>
<feature type="transmembrane region" description="Helical" evidence="10">
    <location>
        <begin position="117"/>
        <end position="137"/>
    </location>
</feature>
<dbReference type="GO" id="GO:0016301">
    <property type="term" value="F:kinase activity"/>
    <property type="evidence" value="ECO:0007669"/>
    <property type="project" value="UniProtKB-KW"/>
</dbReference>
<accession>A0ABP7QIM7</accession>
<dbReference type="InterPro" id="IPR003594">
    <property type="entry name" value="HATPase_dom"/>
</dbReference>
<feature type="transmembrane region" description="Helical" evidence="10">
    <location>
        <begin position="186"/>
        <end position="205"/>
    </location>
</feature>
<feature type="transmembrane region" description="Helical" evidence="10">
    <location>
        <begin position="94"/>
        <end position="110"/>
    </location>
</feature>
<dbReference type="CDD" id="cd16917">
    <property type="entry name" value="HATPase_UhpB-NarQ-NarX-like"/>
    <property type="match status" value="1"/>
</dbReference>
<dbReference type="Pfam" id="PF07730">
    <property type="entry name" value="HisKA_3"/>
    <property type="match status" value="1"/>
</dbReference>
<dbReference type="InterPro" id="IPR050482">
    <property type="entry name" value="Sensor_HK_TwoCompSys"/>
</dbReference>
<keyword evidence="4" id="KW-0808">Transferase</keyword>
<dbReference type="Pfam" id="PF02518">
    <property type="entry name" value="HATPase_c"/>
    <property type="match status" value="1"/>
</dbReference>
<keyword evidence="10" id="KW-0812">Transmembrane</keyword>
<feature type="region of interest" description="Disordered" evidence="9">
    <location>
        <begin position="388"/>
        <end position="410"/>
    </location>
</feature>
<keyword evidence="8" id="KW-0902">Two-component regulatory system</keyword>
<dbReference type="InterPro" id="IPR036890">
    <property type="entry name" value="HATPase_C_sf"/>
</dbReference>
<dbReference type="Proteomes" id="UP001500456">
    <property type="component" value="Unassembled WGS sequence"/>
</dbReference>